<dbReference type="InterPro" id="IPR001509">
    <property type="entry name" value="Epimerase_deHydtase"/>
</dbReference>
<dbReference type="PANTHER" id="PTHR48079">
    <property type="entry name" value="PROTEIN YEEZ"/>
    <property type="match status" value="1"/>
</dbReference>
<organism evidence="2 3">
    <name type="scientific">Mycolicibacter kumamotonensis</name>
    <dbReference type="NCBI Taxonomy" id="354243"/>
    <lineage>
        <taxon>Bacteria</taxon>
        <taxon>Bacillati</taxon>
        <taxon>Actinomycetota</taxon>
        <taxon>Actinomycetes</taxon>
        <taxon>Mycobacteriales</taxon>
        <taxon>Mycobacteriaceae</taxon>
        <taxon>Mycolicibacter</taxon>
    </lineage>
</organism>
<evidence type="ECO:0000313" key="3">
    <source>
        <dbReference type="Proteomes" id="UP000466523"/>
    </source>
</evidence>
<comment type="caution">
    <text evidence="2">The sequence shown here is derived from an EMBL/GenBank/DDBJ whole genome shotgun (WGS) entry which is preliminary data.</text>
</comment>
<name>A0A7K3L621_9MYCO</name>
<accession>A0A7K3L621</accession>
<reference evidence="2 3" key="1">
    <citation type="submission" date="2020-01" db="EMBL/GenBank/DDBJ databases">
        <authorList>
            <person name="Sanchez-Estrada R."/>
            <person name="Gonzalez-Y-Merchand J.A."/>
            <person name="Rivera-Gutierrez S."/>
        </authorList>
    </citation>
    <scope>NUCLEOTIDE SEQUENCE [LARGE SCALE GENOMIC DNA]</scope>
    <source>
        <strain evidence="2 3">CST 7247</strain>
    </source>
</reference>
<dbReference type="EMBL" id="JAACYR010000004">
    <property type="protein sequence ID" value="NDJ87871.1"/>
    <property type="molecule type" value="Genomic_DNA"/>
</dbReference>
<dbReference type="Pfam" id="PF01370">
    <property type="entry name" value="Epimerase"/>
    <property type="match status" value="1"/>
</dbReference>
<dbReference type="GO" id="GO:0004029">
    <property type="term" value="F:aldehyde dehydrogenase (NAD+) activity"/>
    <property type="evidence" value="ECO:0007669"/>
    <property type="project" value="TreeGrafter"/>
</dbReference>
<dbReference type="Proteomes" id="UP000466523">
    <property type="component" value="Unassembled WGS sequence"/>
</dbReference>
<gene>
    <name evidence="2" type="ORF">GWR20_01660</name>
</gene>
<dbReference type="Gene3D" id="3.40.50.720">
    <property type="entry name" value="NAD(P)-binding Rossmann-like Domain"/>
    <property type="match status" value="1"/>
</dbReference>
<feature type="domain" description="NAD-dependent epimerase/dehydratase" evidence="1">
    <location>
        <begin position="3"/>
        <end position="227"/>
    </location>
</feature>
<dbReference type="AlphaFoldDB" id="A0A7K3L621"/>
<dbReference type="RefSeq" id="WP_162111594.1">
    <property type="nucleotide sequence ID" value="NZ_JAACYR010000004.1"/>
</dbReference>
<dbReference type="SUPFAM" id="SSF51735">
    <property type="entry name" value="NAD(P)-binding Rossmann-fold domains"/>
    <property type="match status" value="1"/>
</dbReference>
<dbReference type="InterPro" id="IPR036291">
    <property type="entry name" value="NAD(P)-bd_dom_sf"/>
</dbReference>
<evidence type="ECO:0000259" key="1">
    <source>
        <dbReference type="Pfam" id="PF01370"/>
    </source>
</evidence>
<evidence type="ECO:0000313" key="2">
    <source>
        <dbReference type="EMBL" id="NDJ87871.1"/>
    </source>
</evidence>
<proteinExistence type="predicted"/>
<protein>
    <submittedName>
        <fullName evidence="2">NAD-dependent epimerase/dehydratase family protein</fullName>
    </submittedName>
</protein>
<dbReference type="GO" id="GO:0005737">
    <property type="term" value="C:cytoplasm"/>
    <property type="evidence" value="ECO:0007669"/>
    <property type="project" value="TreeGrafter"/>
</dbReference>
<sequence length="335" mass="36852">MKLVIGASGFLGSHVVRQLVERGESVRVLLRHTSSTRAIDDLGVERRYGDIFDAAAVRDAMEGCDDVYYCVVDARAWLRDPADLFRTNVEGLRQVLDVAVDADLRRFVFTSTIGTIALSDEGLATEDEPFNWLDRGGAYIRSRVDAENLVLDYARDRGLPAVALCVSNTYGPGDWQPTPHGSLLAAAAAGKMPVYVKDMAMEVVGIEDAARALILAADHGRVGERYIVSERFISARELYEAAADAGGAKRPRFGIPLKAMYVLGFGGDVAATVLRRDMVLSRLSVRLMHIMSPMDHRKAERELGWHPEPIHDSIRKAVHFYRSRAAADGPASRAR</sequence>
<dbReference type="PANTHER" id="PTHR48079:SF6">
    <property type="entry name" value="NAD(P)-BINDING DOMAIN-CONTAINING PROTEIN-RELATED"/>
    <property type="match status" value="1"/>
</dbReference>
<dbReference type="InterPro" id="IPR051783">
    <property type="entry name" value="NAD(P)-dependent_oxidoreduct"/>
</dbReference>